<dbReference type="InterPro" id="IPR004860">
    <property type="entry name" value="LAGLIDADG_dom"/>
</dbReference>
<keyword evidence="2" id="KW-0496">Mitochondrion</keyword>
<dbReference type="Pfam" id="PF00961">
    <property type="entry name" value="LAGLIDADG_1"/>
    <property type="match status" value="2"/>
</dbReference>
<dbReference type="GO" id="GO:0004519">
    <property type="term" value="F:endonuclease activity"/>
    <property type="evidence" value="ECO:0007669"/>
    <property type="project" value="InterPro"/>
</dbReference>
<dbReference type="PANTHER" id="PTHR36181:SF4">
    <property type="entry name" value="LAGLIDADG ENDONUCLEASE"/>
    <property type="match status" value="1"/>
</dbReference>
<dbReference type="EMBL" id="MK820634">
    <property type="protein sequence ID" value="QCW06812.1"/>
    <property type="molecule type" value="Genomic_DNA"/>
</dbReference>
<feature type="domain" description="Homing endonuclease LAGLIDADG" evidence="1">
    <location>
        <begin position="13"/>
        <end position="111"/>
    </location>
</feature>
<reference evidence="2" key="1">
    <citation type="submission" date="2019-04" db="EMBL/GenBank/DDBJ databases">
        <authorList>
            <person name="Yu Z."/>
            <person name="Deng C."/>
        </authorList>
    </citation>
    <scope>NUCLEOTIDE SEQUENCE</scope>
</reference>
<dbReference type="SUPFAM" id="SSF55608">
    <property type="entry name" value="Homing endonucleases"/>
    <property type="match status" value="2"/>
</dbReference>
<dbReference type="InterPro" id="IPR051289">
    <property type="entry name" value="LAGLIDADG_Endonuclease"/>
</dbReference>
<accession>A0A4Y5MXG9</accession>
<organism evidence="2">
    <name type="scientific">Dactylella tenuis</name>
    <dbReference type="NCBI Taxonomy" id="383872"/>
    <lineage>
        <taxon>Eukaryota</taxon>
        <taxon>Fungi</taxon>
        <taxon>Dikarya</taxon>
        <taxon>Ascomycota</taxon>
        <taxon>Pezizomycotina</taxon>
        <taxon>Orbiliomycetes</taxon>
        <taxon>Orbiliales</taxon>
        <taxon>Orbiliaceae</taxon>
        <taxon>Dactylella</taxon>
    </lineage>
</organism>
<gene>
    <name evidence="2" type="primary">orf306</name>
</gene>
<geneLocation type="mitochondrion" evidence="2"/>
<feature type="domain" description="Homing endonuclease LAGLIDADG" evidence="1">
    <location>
        <begin position="181"/>
        <end position="278"/>
    </location>
</feature>
<dbReference type="InterPro" id="IPR027434">
    <property type="entry name" value="Homing_endonucl"/>
</dbReference>
<dbReference type="PANTHER" id="PTHR36181">
    <property type="entry name" value="INTRON-ENCODED ENDONUCLEASE AI3-RELATED"/>
    <property type="match status" value="1"/>
</dbReference>
<proteinExistence type="predicted"/>
<evidence type="ECO:0000313" key="2">
    <source>
        <dbReference type="EMBL" id="QCW06812.1"/>
    </source>
</evidence>
<evidence type="ECO:0000259" key="1">
    <source>
        <dbReference type="Pfam" id="PF00961"/>
    </source>
</evidence>
<dbReference type="AlphaFoldDB" id="A0A4Y5MXG9"/>
<sequence length="306" mass="35428">MANTSSLDPWFVTGFCDGESNFLVSITARSESKLKCRVRVRFQIYVSIKEMPLLLEMKKFFRGVGVVNTESNRAFYQVDKISDILQVIIPHFIAYPLITQKRKDFILWSKIAEMMGRKEHLTIKGLDLIFKMKPLINKGLNEKAKDLLKELNYLFTEFEHVTVDTSDLNFIITCIPSPYWIVGFVAAEGSFSASPYSIKLKAYRARFFITQDKRDLPLLELIASYLGTGNLYKNGVSCFNYEVYSYKKNYEIILPFFLKYTLPPMCLKATNFLIWKQILEIMHSGLHKTSSEHRSKLDKLISTINN</sequence>
<protein>
    <recommendedName>
        <fullName evidence="1">Homing endonuclease LAGLIDADG domain-containing protein</fullName>
    </recommendedName>
</protein>
<dbReference type="GeneID" id="40512561"/>
<dbReference type="RefSeq" id="YP_009663674.1">
    <property type="nucleotide sequence ID" value="NC_042947.1"/>
</dbReference>
<name>A0A4Y5MXG9_9PEZI</name>
<dbReference type="Gene3D" id="3.10.28.10">
    <property type="entry name" value="Homing endonucleases"/>
    <property type="match status" value="2"/>
</dbReference>
<dbReference type="GO" id="GO:0005739">
    <property type="term" value="C:mitochondrion"/>
    <property type="evidence" value="ECO:0007669"/>
    <property type="project" value="UniProtKB-ARBA"/>
</dbReference>